<name>A0AAW9D3W9_BURTH</name>
<sequence>MKRAGDVNGKPKVESTMTFSSCHSRRPLFVRRRLAPRATRIVRGARHADHRRKTRGAPVAGSLRRLRDACSRERRTLARAGRYRLIGL</sequence>
<proteinExistence type="predicted"/>
<accession>A0AAW9D3W9</accession>
<protein>
    <submittedName>
        <fullName evidence="2">Uncharacterized protein</fullName>
    </submittedName>
</protein>
<comment type="caution">
    <text evidence="2">The sequence shown here is derived from an EMBL/GenBank/DDBJ whole genome shotgun (WGS) entry which is preliminary data.</text>
</comment>
<feature type="region of interest" description="Disordered" evidence="1">
    <location>
        <begin position="1"/>
        <end position="21"/>
    </location>
</feature>
<evidence type="ECO:0000256" key="1">
    <source>
        <dbReference type="SAM" id="MobiDB-lite"/>
    </source>
</evidence>
<dbReference type="RefSeq" id="WP_080554951.1">
    <property type="nucleotide sequence ID" value="NZ_JANUQN010000011.1"/>
</dbReference>
<reference evidence="2" key="1">
    <citation type="submission" date="2018-08" db="EMBL/GenBank/DDBJ databases">
        <title>Identification of Burkholderia cepacia strains that express a Burkholderia pseudomallei-like capsular polysaccharide.</title>
        <authorList>
            <person name="Burtnick M.N."/>
            <person name="Vongsouvath M."/>
            <person name="Newton P."/>
            <person name="Wuthiekanun V."/>
            <person name="Limmathurotsakul D."/>
            <person name="Brett P.J."/>
            <person name="Chantratita N."/>
            <person name="Dance D.A."/>
        </authorList>
    </citation>
    <scope>NUCLEOTIDE SEQUENCE</scope>
    <source>
        <strain evidence="2">SBXCC001</strain>
    </source>
</reference>
<evidence type="ECO:0000313" key="3">
    <source>
        <dbReference type="Proteomes" id="UP001272137"/>
    </source>
</evidence>
<evidence type="ECO:0000313" key="2">
    <source>
        <dbReference type="EMBL" id="MDW9256637.1"/>
    </source>
</evidence>
<dbReference type="Proteomes" id="UP001272137">
    <property type="component" value="Unassembled WGS sequence"/>
</dbReference>
<dbReference type="AlphaFoldDB" id="A0AAW9D3W9"/>
<gene>
    <name evidence="2" type="ORF">C7S16_4090</name>
</gene>
<dbReference type="EMBL" id="QXCT01000002">
    <property type="protein sequence ID" value="MDW9256637.1"/>
    <property type="molecule type" value="Genomic_DNA"/>
</dbReference>
<organism evidence="2 3">
    <name type="scientific">Burkholderia thailandensis</name>
    <dbReference type="NCBI Taxonomy" id="57975"/>
    <lineage>
        <taxon>Bacteria</taxon>
        <taxon>Pseudomonadati</taxon>
        <taxon>Pseudomonadota</taxon>
        <taxon>Betaproteobacteria</taxon>
        <taxon>Burkholderiales</taxon>
        <taxon>Burkholderiaceae</taxon>
        <taxon>Burkholderia</taxon>
        <taxon>pseudomallei group</taxon>
    </lineage>
</organism>